<name>N1UU13_9MICC</name>
<feature type="transmembrane region" description="Helical" evidence="2">
    <location>
        <begin position="314"/>
        <end position="335"/>
    </location>
</feature>
<comment type="caution">
    <text evidence="3">The sequence shown here is derived from an EMBL/GenBank/DDBJ whole genome shotgun (WGS) entry which is preliminary data.</text>
</comment>
<organism evidence="3 4">
    <name type="scientific">Arthrobacter crystallopoietes BAB-32</name>
    <dbReference type="NCBI Taxonomy" id="1246476"/>
    <lineage>
        <taxon>Bacteria</taxon>
        <taxon>Bacillati</taxon>
        <taxon>Actinomycetota</taxon>
        <taxon>Actinomycetes</taxon>
        <taxon>Micrococcales</taxon>
        <taxon>Micrococcaceae</taxon>
        <taxon>Crystallibacter</taxon>
    </lineage>
</organism>
<keyword evidence="2" id="KW-0472">Membrane</keyword>
<sequence>MNRHSLAINDDGASHLSGAGGAPVRVAWPTVAVLAVLLAAIDGFWSVSLQGAVGHIGNAQHPFAAWLRDSLLVLPLLLLAVLAAVVLANRLAERQARTSARTLPTVLLVAGLASLPGVGMLALHGWTDYLLQADGLGMSTSMSGTCDGNCLADLQQTAASIQLKALGIGVLLLLISNLLAVAWAAALLGGRLATLPRSRLRHRLRLRLRLRLRRRPPSDALQLTIIAALAGSAIIHFAIVPEHLAEWRLAGVFFFELGLAQLTAAVAVAVSTGRGSLYAAAALSAIPLGVWAVSRTVGLPLGPEPGVPEPLGAADLTVALLEAACLAVVLARLRSHATRAALAAPNLLARAGSVCVIATIAGLGLAAVRLPVEEASPAMDHGTELVAPDNADAPSDIDGGLNTIP</sequence>
<feature type="transmembrane region" description="Helical" evidence="2">
    <location>
        <begin position="251"/>
        <end position="270"/>
    </location>
</feature>
<feature type="transmembrane region" description="Helical" evidence="2">
    <location>
        <begin position="71"/>
        <end position="91"/>
    </location>
</feature>
<gene>
    <name evidence="3" type="ORF">D477_012535</name>
</gene>
<feature type="transmembrane region" description="Helical" evidence="2">
    <location>
        <begin position="277"/>
        <end position="294"/>
    </location>
</feature>
<keyword evidence="2" id="KW-1133">Transmembrane helix</keyword>
<feature type="transmembrane region" description="Helical" evidence="2">
    <location>
        <begin position="347"/>
        <end position="368"/>
    </location>
</feature>
<reference evidence="3 4" key="1">
    <citation type="journal article" date="2013" name="Genome Announc.">
        <title>Draft Genome Sequence of Arthrobacter crystallopoietes Strain BAB-32, Revealing Genes for Bioremediation.</title>
        <authorList>
            <person name="Joshi M.N."/>
            <person name="Pandit A.S."/>
            <person name="Sharma A."/>
            <person name="Pandya R.V."/>
            <person name="Desai S.M."/>
            <person name="Saxena A.K."/>
            <person name="Bagatharia S.B."/>
        </authorList>
    </citation>
    <scope>NUCLEOTIDE SEQUENCE [LARGE SCALE GENOMIC DNA]</scope>
    <source>
        <strain evidence="3 4">BAB-32</strain>
    </source>
</reference>
<feature type="region of interest" description="Disordered" evidence="1">
    <location>
        <begin position="385"/>
        <end position="405"/>
    </location>
</feature>
<evidence type="ECO:0000256" key="2">
    <source>
        <dbReference type="SAM" id="Phobius"/>
    </source>
</evidence>
<dbReference type="RefSeq" id="WP_005269494.1">
    <property type="nucleotide sequence ID" value="NZ_ANPE02000145.1"/>
</dbReference>
<feature type="transmembrane region" description="Helical" evidence="2">
    <location>
        <begin position="220"/>
        <end position="239"/>
    </location>
</feature>
<evidence type="ECO:0000256" key="1">
    <source>
        <dbReference type="SAM" id="MobiDB-lite"/>
    </source>
</evidence>
<evidence type="ECO:0000313" key="3">
    <source>
        <dbReference type="EMBL" id="EMY33906.1"/>
    </source>
</evidence>
<dbReference type="Proteomes" id="UP000010729">
    <property type="component" value="Unassembled WGS sequence"/>
</dbReference>
<dbReference type="EMBL" id="ANPE02000145">
    <property type="protein sequence ID" value="EMY33906.1"/>
    <property type="molecule type" value="Genomic_DNA"/>
</dbReference>
<accession>N1UU13</accession>
<protein>
    <submittedName>
        <fullName evidence="3">Uncharacterized protein</fullName>
    </submittedName>
</protein>
<feature type="transmembrane region" description="Helical" evidence="2">
    <location>
        <begin position="26"/>
        <end position="45"/>
    </location>
</feature>
<dbReference type="AlphaFoldDB" id="N1UU13"/>
<proteinExistence type="predicted"/>
<dbReference type="OrthoDB" id="3365791at2"/>
<feature type="transmembrane region" description="Helical" evidence="2">
    <location>
        <begin position="168"/>
        <end position="193"/>
    </location>
</feature>
<keyword evidence="2" id="KW-0812">Transmembrane</keyword>
<evidence type="ECO:0000313" key="4">
    <source>
        <dbReference type="Proteomes" id="UP000010729"/>
    </source>
</evidence>
<feature type="transmembrane region" description="Helical" evidence="2">
    <location>
        <begin position="103"/>
        <end position="126"/>
    </location>
</feature>
<keyword evidence="4" id="KW-1185">Reference proteome</keyword>